<reference evidence="6" key="3">
    <citation type="submission" date="2021-01" db="EMBL/GenBank/DDBJ databases">
        <title>Phytophthora aleatoria, a newly-described species from Pinus radiata is distinct from Phytophthora cactorum isolates based on comparative genomics.</title>
        <authorList>
            <person name="Mcdougal R."/>
            <person name="Panda P."/>
            <person name="Williams N."/>
            <person name="Studholme D.J."/>
        </authorList>
    </citation>
    <scope>NUCLEOTIDE SEQUENCE</scope>
    <source>
        <strain evidence="6">NZFS 3830</strain>
    </source>
</reference>
<sequence>MVVNVHDGGNGCIDRELRWFNSLFASGVDPRVQISYPPVSDAPVSQDITQDQLAQHTFADVNRQLSDDNVKYLETVPPTRIPTQVYYWLSWFEGKQVNVPDNRHCTPR</sequence>
<evidence type="ECO:0000313" key="7">
    <source>
        <dbReference type="EMBL" id="RAW22735.1"/>
    </source>
</evidence>
<evidence type="ECO:0000313" key="1">
    <source>
        <dbReference type="EMBL" id="KAG2861102.1"/>
    </source>
</evidence>
<reference evidence="7 8" key="1">
    <citation type="submission" date="2018-01" db="EMBL/GenBank/DDBJ databases">
        <title>Draft genome of the strawberry crown rot pathogen Phytophthora cactorum.</title>
        <authorList>
            <person name="Armitage A.D."/>
            <person name="Lysoe E."/>
            <person name="Nellist C.F."/>
            <person name="Harrison R.J."/>
            <person name="Brurberg M.B."/>
        </authorList>
    </citation>
    <scope>NUCLEOTIDE SEQUENCE [LARGE SCALE GENOMIC DNA]</scope>
    <source>
        <strain evidence="7 8">10300</strain>
    </source>
</reference>
<organism evidence="7 8">
    <name type="scientific">Phytophthora cactorum</name>
    <dbReference type="NCBI Taxonomy" id="29920"/>
    <lineage>
        <taxon>Eukaryota</taxon>
        <taxon>Sar</taxon>
        <taxon>Stramenopiles</taxon>
        <taxon>Oomycota</taxon>
        <taxon>Peronosporomycetes</taxon>
        <taxon>Peronosporales</taxon>
        <taxon>Peronosporaceae</taxon>
        <taxon>Phytophthora</taxon>
    </lineage>
</organism>
<dbReference type="EMBL" id="RCMK01000177">
    <property type="protein sequence ID" value="KAG2945640.1"/>
    <property type="molecule type" value="Genomic_DNA"/>
</dbReference>
<dbReference type="OrthoDB" id="10268352at2759"/>
<dbReference type="EMBL" id="JAENGZ010001154">
    <property type="protein sequence ID" value="KAG6950237.1"/>
    <property type="molecule type" value="Genomic_DNA"/>
</dbReference>
<dbReference type="VEuPathDB" id="FungiDB:PC110_g20823"/>
<proteinExistence type="predicted"/>
<dbReference type="Proteomes" id="UP000697107">
    <property type="component" value="Unassembled WGS sequence"/>
</dbReference>
<dbReference type="Proteomes" id="UP000735874">
    <property type="component" value="Unassembled WGS sequence"/>
</dbReference>
<accession>A0A329RDH2</accession>
<evidence type="ECO:0000313" key="3">
    <source>
        <dbReference type="EMBL" id="KAG2945640.1"/>
    </source>
</evidence>
<evidence type="ECO:0000313" key="6">
    <source>
        <dbReference type="EMBL" id="KAG6950237.1"/>
    </source>
</evidence>
<evidence type="ECO:0000313" key="5">
    <source>
        <dbReference type="EMBL" id="KAG3212673.1"/>
    </source>
</evidence>
<dbReference type="AlphaFoldDB" id="A0A329RDH2"/>
<dbReference type="Proteomes" id="UP000251314">
    <property type="component" value="Unassembled WGS sequence"/>
</dbReference>
<evidence type="ECO:0000313" key="2">
    <source>
        <dbReference type="EMBL" id="KAG2929118.1"/>
    </source>
</evidence>
<dbReference type="Proteomes" id="UP000774804">
    <property type="component" value="Unassembled WGS sequence"/>
</dbReference>
<comment type="caution">
    <text evidence="7">The sequence shown here is derived from an EMBL/GenBank/DDBJ whole genome shotgun (WGS) entry which is preliminary data.</text>
</comment>
<dbReference type="EMBL" id="MJFZ01001224">
    <property type="protein sequence ID" value="RAW22735.1"/>
    <property type="molecule type" value="Genomic_DNA"/>
</dbReference>
<keyword evidence="8" id="KW-1185">Reference proteome</keyword>
<dbReference type="Proteomes" id="UP000760860">
    <property type="component" value="Unassembled WGS sequence"/>
</dbReference>
<dbReference type="EMBL" id="RCML01000149">
    <property type="protein sequence ID" value="KAG2988628.1"/>
    <property type="molecule type" value="Genomic_DNA"/>
</dbReference>
<evidence type="ECO:0000313" key="8">
    <source>
        <dbReference type="Proteomes" id="UP000251314"/>
    </source>
</evidence>
<dbReference type="Proteomes" id="UP000736787">
    <property type="component" value="Unassembled WGS sequence"/>
</dbReference>
<protein>
    <submittedName>
        <fullName evidence="7">Uncharacterized protein</fullName>
    </submittedName>
</protein>
<dbReference type="Proteomes" id="UP000688947">
    <property type="component" value="Unassembled WGS sequence"/>
</dbReference>
<dbReference type="EMBL" id="RCMI01000162">
    <property type="protein sequence ID" value="KAG2929118.1"/>
    <property type="molecule type" value="Genomic_DNA"/>
</dbReference>
<dbReference type="EMBL" id="RCMG01000164">
    <property type="protein sequence ID" value="KAG2861102.1"/>
    <property type="molecule type" value="Genomic_DNA"/>
</dbReference>
<name>A0A329RDH2_9STRA</name>
<dbReference type="EMBL" id="RCMV01000811">
    <property type="protein sequence ID" value="KAG3212673.1"/>
    <property type="molecule type" value="Genomic_DNA"/>
</dbReference>
<reference evidence="1" key="2">
    <citation type="submission" date="2018-10" db="EMBL/GenBank/DDBJ databases">
        <title>Effector identification in a new, highly contiguous assembly of the strawberry crown rot pathogen Phytophthora cactorum.</title>
        <authorList>
            <person name="Armitage A.D."/>
            <person name="Nellist C.F."/>
            <person name="Bates H."/>
            <person name="Vickerstaff R.J."/>
            <person name="Harrison R.J."/>
        </authorList>
    </citation>
    <scope>NUCLEOTIDE SEQUENCE</scope>
    <source>
        <strain evidence="1">15-7</strain>
        <strain evidence="2">4032</strain>
        <strain evidence="3">4040</strain>
        <strain evidence="4">P415</strain>
        <strain evidence="5">P421</strain>
    </source>
</reference>
<evidence type="ECO:0000313" key="4">
    <source>
        <dbReference type="EMBL" id="KAG2988628.1"/>
    </source>
</evidence>
<gene>
    <name evidence="6" type="ORF">JG687_00014382</name>
    <name evidence="7" type="ORF">PC110_g20823</name>
    <name evidence="1" type="ORF">PC113_g7484</name>
    <name evidence="2" type="ORF">PC115_g6985</name>
    <name evidence="3" type="ORF">PC117_g8306</name>
    <name evidence="4" type="ORF">PC118_g6619</name>
    <name evidence="5" type="ORF">PC129_g16378</name>
</gene>